<evidence type="ECO:0000313" key="4">
    <source>
        <dbReference type="Proteomes" id="UP000183952"/>
    </source>
</evidence>
<dbReference type="InterPro" id="IPR001919">
    <property type="entry name" value="CBD2"/>
</dbReference>
<dbReference type="GO" id="GO:0030247">
    <property type="term" value="F:polysaccharide binding"/>
    <property type="evidence" value="ECO:0007669"/>
    <property type="project" value="InterPro"/>
</dbReference>
<dbReference type="Gene3D" id="2.60.40.290">
    <property type="match status" value="3"/>
</dbReference>
<organism evidence="3 4">
    <name type="scientific">Hathewaya proteolytica DSM 3090</name>
    <dbReference type="NCBI Taxonomy" id="1121331"/>
    <lineage>
        <taxon>Bacteria</taxon>
        <taxon>Bacillati</taxon>
        <taxon>Bacillota</taxon>
        <taxon>Clostridia</taxon>
        <taxon>Eubacteriales</taxon>
        <taxon>Clostridiaceae</taxon>
        <taxon>Hathewaya</taxon>
    </lineage>
</organism>
<feature type="domain" description="CBM2" evidence="2">
    <location>
        <begin position="174"/>
        <end position="256"/>
    </location>
</feature>
<keyword evidence="4" id="KW-1185">Reference proteome</keyword>
<evidence type="ECO:0000313" key="3">
    <source>
        <dbReference type="EMBL" id="SHJ57098.1"/>
    </source>
</evidence>
<dbReference type="Pfam" id="PF00553">
    <property type="entry name" value="CBM_2"/>
    <property type="match status" value="2"/>
</dbReference>
<feature type="domain" description="CBM2" evidence="2">
    <location>
        <begin position="57"/>
        <end position="156"/>
    </location>
</feature>
<name>A0A1M6KDX2_9CLOT</name>
<protein>
    <submittedName>
        <fullName evidence="3">Cellulose binding domain-containing protein</fullName>
    </submittedName>
</protein>
<reference evidence="3 4" key="1">
    <citation type="submission" date="2016-11" db="EMBL/GenBank/DDBJ databases">
        <authorList>
            <person name="Jaros S."/>
            <person name="Januszkiewicz K."/>
            <person name="Wedrychowicz H."/>
        </authorList>
    </citation>
    <scope>NUCLEOTIDE SEQUENCE [LARGE SCALE GENOMIC DNA]</scope>
    <source>
        <strain evidence="3 4">DSM 3090</strain>
    </source>
</reference>
<dbReference type="Proteomes" id="UP000183952">
    <property type="component" value="Unassembled WGS sequence"/>
</dbReference>
<dbReference type="AlphaFoldDB" id="A0A1M6KDX2"/>
<dbReference type="InterPro" id="IPR012291">
    <property type="entry name" value="CBM2_carb-bd_dom_sf"/>
</dbReference>
<feature type="signal peptide" evidence="1">
    <location>
        <begin position="1"/>
        <end position="30"/>
    </location>
</feature>
<proteinExistence type="predicted"/>
<feature type="chain" id="PRO_5012748349" evidence="1">
    <location>
        <begin position="31"/>
        <end position="326"/>
    </location>
</feature>
<dbReference type="GO" id="GO:0004553">
    <property type="term" value="F:hydrolase activity, hydrolyzing O-glycosyl compounds"/>
    <property type="evidence" value="ECO:0007669"/>
    <property type="project" value="InterPro"/>
</dbReference>
<gene>
    <name evidence="3" type="ORF">SAMN02745248_00433</name>
</gene>
<evidence type="ECO:0000256" key="1">
    <source>
        <dbReference type="SAM" id="SignalP"/>
    </source>
</evidence>
<keyword evidence="1" id="KW-0732">Signal</keyword>
<sequence length="326" mass="37228">MKHSTKKLMSLVLTLVMGLMTLCNTIVASAGEVKINGQKASEGAENASHFTGEGYEIKYYVDNYNIGEYQEQIWITNTGDKTIENWKLKFNLPYNIDAICNETWETYENGYQRCSDGTYLIPNQGRNANIEPGGCVQLSFTFKSDNGVVDPTEFQLLHSGMLNIEGEGYTIDHHIINYEANGYQDNITVTNTGDKVIHNWSLKFNSPYEIYAIYNGEWQTYESGYQRCKDGSYIITNHVDNADIEPGSCVQLSCTFRTDEVVTEPTDSRLIQKEKIYTQGNGYTMEYDVNNYRKDEYQTFITVTNTGEEPINNWSLKFDCPYKQNS</sequence>
<accession>A0A1M6KDX2</accession>
<dbReference type="RefSeq" id="WP_072901814.1">
    <property type="nucleotide sequence ID" value="NZ_FRAD01000004.1"/>
</dbReference>
<dbReference type="STRING" id="1121331.SAMN02745248_00433"/>
<evidence type="ECO:0000259" key="2">
    <source>
        <dbReference type="Pfam" id="PF00553"/>
    </source>
</evidence>
<dbReference type="GO" id="GO:0005975">
    <property type="term" value="P:carbohydrate metabolic process"/>
    <property type="evidence" value="ECO:0007669"/>
    <property type="project" value="InterPro"/>
</dbReference>
<dbReference type="SUPFAM" id="SSF49384">
    <property type="entry name" value="Carbohydrate-binding domain"/>
    <property type="match status" value="3"/>
</dbReference>
<dbReference type="InterPro" id="IPR008965">
    <property type="entry name" value="CBM2/CBM3_carb-bd_dom_sf"/>
</dbReference>
<dbReference type="EMBL" id="FRAD01000004">
    <property type="protein sequence ID" value="SHJ57098.1"/>
    <property type="molecule type" value="Genomic_DNA"/>
</dbReference>